<organism evidence="3 4">
    <name type="scientific">Luteimonas gilva</name>
    <dbReference type="NCBI Taxonomy" id="2572684"/>
    <lineage>
        <taxon>Bacteria</taxon>
        <taxon>Pseudomonadati</taxon>
        <taxon>Pseudomonadota</taxon>
        <taxon>Gammaproteobacteria</taxon>
        <taxon>Lysobacterales</taxon>
        <taxon>Lysobacteraceae</taxon>
        <taxon>Luteimonas</taxon>
    </lineage>
</organism>
<reference evidence="3 4" key="1">
    <citation type="submission" date="2019-04" db="EMBL/GenBank/DDBJ databases">
        <title>Reference strain of H23.</title>
        <authorList>
            <person name="Luo X."/>
        </authorList>
    </citation>
    <scope>NUCLEOTIDE SEQUENCE [LARGE SCALE GENOMIC DNA]</scope>
    <source>
        <strain evidence="3 4">H23</strain>
    </source>
</reference>
<comment type="caution">
    <text evidence="3">The sequence shown here is derived from an EMBL/GenBank/DDBJ whole genome shotgun (WGS) entry which is preliminary data.</text>
</comment>
<evidence type="ECO:0000256" key="1">
    <source>
        <dbReference type="SAM" id="SignalP"/>
    </source>
</evidence>
<feature type="chain" id="PRO_5020561622" evidence="1">
    <location>
        <begin position="28"/>
        <end position="340"/>
    </location>
</feature>
<dbReference type="SMART" id="SM00972">
    <property type="entry name" value="SCPU"/>
    <property type="match status" value="2"/>
</dbReference>
<accession>A0A4U5JX95</accession>
<gene>
    <name evidence="3" type="ORF">FCE95_00430</name>
</gene>
<dbReference type="RefSeq" id="WP_137265046.1">
    <property type="nucleotide sequence ID" value="NZ_SZUA01000001.1"/>
</dbReference>
<proteinExistence type="predicted"/>
<keyword evidence="1" id="KW-0732">Signal</keyword>
<evidence type="ECO:0000313" key="4">
    <source>
        <dbReference type="Proteomes" id="UP000308707"/>
    </source>
</evidence>
<dbReference type="PANTHER" id="PTHR37089">
    <property type="entry name" value="PROTEIN U-RELATED"/>
    <property type="match status" value="1"/>
</dbReference>
<dbReference type="InterPro" id="IPR053167">
    <property type="entry name" value="Spore_coat_component"/>
</dbReference>
<feature type="domain" description="Spore coat protein U/FanG" evidence="2">
    <location>
        <begin position="203"/>
        <end position="337"/>
    </location>
</feature>
<evidence type="ECO:0000259" key="2">
    <source>
        <dbReference type="Pfam" id="PF05229"/>
    </source>
</evidence>
<dbReference type="OrthoDB" id="8588792at2"/>
<protein>
    <submittedName>
        <fullName evidence="3">Spore coat U domain-containing protein</fullName>
    </submittedName>
</protein>
<dbReference type="Pfam" id="PF05229">
    <property type="entry name" value="SCPU"/>
    <property type="match status" value="2"/>
</dbReference>
<name>A0A4U5JX95_9GAMM</name>
<dbReference type="Proteomes" id="UP000308707">
    <property type="component" value="Unassembled WGS sequence"/>
</dbReference>
<dbReference type="EMBL" id="SZUA01000001">
    <property type="protein sequence ID" value="TKR32837.1"/>
    <property type="molecule type" value="Genomic_DNA"/>
</dbReference>
<sequence length="340" mass="35695">MSPLIVRFALVSAMFLGLLGFNPSASAATTCSATSPGTLSFGSVSLTGQTDAMVTFNVTCNTFGLSLLANAKVRMCLNIGDGVNGGGNFNPRRMLNATNDGLQFQLYTDASRTLIWGSRGNPTVPTPNGLDFDYSVPLLGGSQTLPVTLYGRVPTQTLIAGNYTNPFTTIHTSIEFHYNETLLGTANYPASCVSGGTAGTGSTFPFTVTASVPVNCRAYVTTELNFGNVPGLISANKDQISTIAMICTGRTAWNVGLNNGLNASGSIRRMRLGATGNYVNYELYRETGRTNRWGTVIGTDTVPGTGTGTEQTLTVFGRVPATQAAAAGNYSDTITVTITY</sequence>
<evidence type="ECO:0000313" key="3">
    <source>
        <dbReference type="EMBL" id="TKR32837.1"/>
    </source>
</evidence>
<keyword evidence="4" id="KW-1185">Reference proteome</keyword>
<dbReference type="PANTHER" id="PTHR37089:SF4">
    <property type="entry name" value="EXPORTED PROTEIN"/>
    <property type="match status" value="1"/>
</dbReference>
<dbReference type="AlphaFoldDB" id="A0A4U5JX95"/>
<dbReference type="InterPro" id="IPR007893">
    <property type="entry name" value="Spore_coat_U/FanG"/>
</dbReference>
<feature type="domain" description="Spore coat protein U/FanG" evidence="2">
    <location>
        <begin position="22"/>
        <end position="165"/>
    </location>
</feature>
<feature type="signal peptide" evidence="1">
    <location>
        <begin position="1"/>
        <end position="27"/>
    </location>
</feature>